<keyword evidence="5 8" id="KW-0963">Cytoplasm</keyword>
<comment type="caution">
    <text evidence="10">The sequence shown here is derived from an EMBL/GenBank/DDBJ whole genome shotgun (WGS) entry which is preliminary data.</text>
</comment>
<dbReference type="SUPFAM" id="SSF53474">
    <property type="entry name" value="alpha/beta-Hydrolases"/>
    <property type="match status" value="1"/>
</dbReference>
<evidence type="ECO:0000256" key="3">
    <source>
        <dbReference type="ARBA" id="ARBA00010088"/>
    </source>
</evidence>
<evidence type="ECO:0000256" key="6">
    <source>
        <dbReference type="ARBA" id="ARBA00022670"/>
    </source>
</evidence>
<dbReference type="InterPro" id="IPR029058">
    <property type="entry name" value="AB_hydrolase_fold"/>
</dbReference>
<dbReference type="InterPro" id="IPR000073">
    <property type="entry name" value="AB_hydrolase_1"/>
</dbReference>
<dbReference type="PIRSF" id="PIRSF006431">
    <property type="entry name" value="Pept_S33"/>
    <property type="match status" value="1"/>
</dbReference>
<comment type="similarity">
    <text evidence="3 8">Belongs to the peptidase S33 family.</text>
</comment>
<dbReference type="PANTHER" id="PTHR43722:SF1">
    <property type="entry name" value="PROLINE IMINOPEPTIDASE"/>
    <property type="match status" value="1"/>
</dbReference>
<evidence type="ECO:0000313" key="11">
    <source>
        <dbReference type="Proteomes" id="UP000806528"/>
    </source>
</evidence>
<comment type="catalytic activity">
    <reaction evidence="1 8">
        <text>Release of N-terminal proline from a peptide.</text>
        <dbReference type="EC" id="3.4.11.5"/>
    </reaction>
</comment>
<dbReference type="Gene3D" id="3.40.50.1820">
    <property type="entry name" value="alpha/beta hydrolase"/>
    <property type="match status" value="1"/>
</dbReference>
<dbReference type="EC" id="3.4.11.5" evidence="8"/>
<evidence type="ECO:0000256" key="1">
    <source>
        <dbReference type="ARBA" id="ARBA00001585"/>
    </source>
</evidence>
<dbReference type="Proteomes" id="UP000806528">
    <property type="component" value="Unassembled WGS sequence"/>
</dbReference>
<gene>
    <name evidence="10" type="ORF">IDM40_27600</name>
</gene>
<protein>
    <recommendedName>
        <fullName evidence="8">Proline iminopeptidase</fullName>
        <shortName evidence="8">PIP</shortName>
        <ecNumber evidence="8">3.4.11.5</ecNumber>
    </recommendedName>
    <alternativeName>
        <fullName evidence="8">Prolyl aminopeptidase</fullName>
    </alternativeName>
</protein>
<dbReference type="RefSeq" id="WP_193125018.1">
    <property type="nucleotide sequence ID" value="NZ_JADBGI010000047.1"/>
</dbReference>
<accession>A0ABR9PF31</accession>
<evidence type="ECO:0000313" key="10">
    <source>
        <dbReference type="EMBL" id="MBE3002433.1"/>
    </source>
</evidence>
<dbReference type="EMBL" id="JADBGI010000047">
    <property type="protein sequence ID" value="MBE3002433.1"/>
    <property type="molecule type" value="Genomic_DNA"/>
</dbReference>
<name>A0ABR9PF31_9ACTN</name>
<evidence type="ECO:0000256" key="8">
    <source>
        <dbReference type="PIRNR" id="PIRNR006431"/>
    </source>
</evidence>
<dbReference type="PANTHER" id="PTHR43722">
    <property type="entry name" value="PROLINE IMINOPEPTIDASE"/>
    <property type="match status" value="1"/>
</dbReference>
<dbReference type="Pfam" id="PF00561">
    <property type="entry name" value="Abhydrolase_1"/>
    <property type="match status" value="1"/>
</dbReference>
<evidence type="ECO:0000256" key="2">
    <source>
        <dbReference type="ARBA" id="ARBA00004496"/>
    </source>
</evidence>
<evidence type="ECO:0000256" key="7">
    <source>
        <dbReference type="ARBA" id="ARBA00022801"/>
    </source>
</evidence>
<keyword evidence="6 8" id="KW-0645">Protease</keyword>
<evidence type="ECO:0000256" key="5">
    <source>
        <dbReference type="ARBA" id="ARBA00022490"/>
    </source>
</evidence>
<dbReference type="InterPro" id="IPR005944">
    <property type="entry name" value="Pro_iminopeptidase"/>
</dbReference>
<comment type="subcellular location">
    <subcellularLocation>
        <location evidence="2 8">Cytoplasm</location>
    </subcellularLocation>
</comment>
<evidence type="ECO:0000259" key="9">
    <source>
        <dbReference type="Pfam" id="PF00561"/>
    </source>
</evidence>
<evidence type="ECO:0000256" key="4">
    <source>
        <dbReference type="ARBA" id="ARBA00022438"/>
    </source>
</evidence>
<dbReference type="InterPro" id="IPR002410">
    <property type="entry name" value="Peptidase_S33"/>
</dbReference>
<proteinExistence type="inferred from homology"/>
<sequence>MPMPPPTGHLPLTHGHTMAYYTTGNPHARPTLALHGGPGSGANPGYAHFLDTTRHHLIQYDQRGCGNSTPDAAHPHTDLTTNTTTHLIDDIETLRTHLGIDTWHLLGASWGTTLALAYAQTHPHRVRALTLISVTTTSPHEIHWLTHQMRHVFPEAWQHFRDAAGPEADPHHLAHAYAQLLHDPDPTTRDRAARAWCTWEDTHVATHPHHRPNPRYQDPHHRYRFARLVTHYWSHHAFLEHDQLIHNAHRLHGTPGALIHGRMDISSPASTAHTLARAWPDATLTICEDAAHISAQTDMLAAARRATDRFT</sequence>
<dbReference type="PRINTS" id="PR00793">
    <property type="entry name" value="PROAMNOPTASE"/>
</dbReference>
<keyword evidence="7 8" id="KW-0378">Hydrolase</keyword>
<keyword evidence="4 8" id="KW-0031">Aminopeptidase</keyword>
<reference evidence="10 11" key="1">
    <citation type="submission" date="2020-09" db="EMBL/GenBank/DDBJ databases">
        <title>Diversity and distribution of actinomycetes associated with coral in the coast of Hainan.</title>
        <authorList>
            <person name="Li F."/>
        </authorList>
    </citation>
    <scope>NUCLEOTIDE SEQUENCE [LARGE SCALE GENOMIC DNA]</scope>
    <source>
        <strain evidence="10 11">HNM0947</strain>
    </source>
</reference>
<dbReference type="GO" id="GO:0016787">
    <property type="term" value="F:hydrolase activity"/>
    <property type="evidence" value="ECO:0007669"/>
    <property type="project" value="UniProtKB-KW"/>
</dbReference>
<keyword evidence="11" id="KW-1185">Reference proteome</keyword>
<organism evidence="10 11">
    <name type="scientific">Nocardiopsis coralli</name>
    <dbReference type="NCBI Taxonomy" id="2772213"/>
    <lineage>
        <taxon>Bacteria</taxon>
        <taxon>Bacillati</taxon>
        <taxon>Actinomycetota</taxon>
        <taxon>Actinomycetes</taxon>
        <taxon>Streptosporangiales</taxon>
        <taxon>Nocardiopsidaceae</taxon>
        <taxon>Nocardiopsis</taxon>
    </lineage>
</organism>
<feature type="domain" description="AB hydrolase-1" evidence="9">
    <location>
        <begin position="34"/>
        <end position="294"/>
    </location>
</feature>